<sequence>MENPFSFKVGQVMTGFGIGCGVGIGVGRPLNFGAIPVFQQVLSATRGATDAFSGVGRHMNGSLTRLGLKSFEAGIGCGVGIGHGFGVGIALKPGVVHDIQSYLGQAMEKMMKNLPGVPGLLDSQNIIPQSSQTNYLKTNAHREGNATQMESNTSGSKLQHPKEDSLLLKSPSEYSSISSLSDTSIGTRSEKIISGFIQNPVLQNQADLELNELAGRLQSERNFLQVLLRHQEIIEELAKENQNLRQILVEELKVSASKFHFSERATKVSSVCSDCFDCRRRQRKSPR</sequence>
<dbReference type="OMA" id="AIPMLGQ"/>
<dbReference type="EMBL" id="KI394767">
    <property type="protein sequence ID" value="ERN01114.1"/>
    <property type="molecule type" value="Genomic_DNA"/>
</dbReference>
<keyword evidence="1" id="KW-0175">Coiled coil</keyword>
<dbReference type="AlphaFoldDB" id="W1P0G2"/>
<protein>
    <submittedName>
        <fullName evidence="2">Uncharacterized protein</fullName>
    </submittedName>
</protein>
<organism evidence="2 3">
    <name type="scientific">Amborella trichopoda</name>
    <dbReference type="NCBI Taxonomy" id="13333"/>
    <lineage>
        <taxon>Eukaryota</taxon>
        <taxon>Viridiplantae</taxon>
        <taxon>Streptophyta</taxon>
        <taxon>Embryophyta</taxon>
        <taxon>Tracheophyta</taxon>
        <taxon>Spermatophyta</taxon>
        <taxon>Magnoliopsida</taxon>
        <taxon>Amborellales</taxon>
        <taxon>Amborellaceae</taxon>
        <taxon>Amborella</taxon>
    </lineage>
</organism>
<reference evidence="3" key="1">
    <citation type="journal article" date="2013" name="Science">
        <title>The Amborella genome and the evolution of flowering plants.</title>
        <authorList>
            <consortium name="Amborella Genome Project"/>
        </authorList>
    </citation>
    <scope>NUCLEOTIDE SEQUENCE [LARGE SCALE GENOMIC DNA]</scope>
</reference>
<dbReference type="HOGENOM" id="CLU_082251_0_0_1"/>
<dbReference type="PANTHER" id="PTHR36051:SF2">
    <property type="entry name" value="DYNAMIN"/>
    <property type="match status" value="1"/>
</dbReference>
<evidence type="ECO:0000313" key="3">
    <source>
        <dbReference type="Proteomes" id="UP000017836"/>
    </source>
</evidence>
<name>W1P0G2_AMBTC</name>
<dbReference type="Gramene" id="ERN01114">
    <property type="protein sequence ID" value="ERN01114"/>
    <property type="gene ID" value="AMTR_s00002p00201330"/>
</dbReference>
<feature type="coiled-coil region" evidence="1">
    <location>
        <begin position="227"/>
        <end position="254"/>
    </location>
</feature>
<evidence type="ECO:0000313" key="2">
    <source>
        <dbReference type="EMBL" id="ERN01114.1"/>
    </source>
</evidence>
<dbReference type="Proteomes" id="UP000017836">
    <property type="component" value="Unassembled WGS sequence"/>
</dbReference>
<dbReference type="eggNOG" id="ENOG502QQBU">
    <property type="taxonomic scope" value="Eukaryota"/>
</dbReference>
<proteinExistence type="predicted"/>
<dbReference type="KEGG" id="atr:18429191"/>
<accession>W1P0G2</accession>
<dbReference type="PANTHER" id="PTHR36051">
    <property type="entry name" value="DYNAMIN"/>
    <property type="match status" value="1"/>
</dbReference>
<dbReference type="STRING" id="13333.W1P0G2"/>
<dbReference type="OrthoDB" id="1934430at2759"/>
<evidence type="ECO:0000256" key="1">
    <source>
        <dbReference type="SAM" id="Coils"/>
    </source>
</evidence>
<keyword evidence="3" id="KW-1185">Reference proteome</keyword>
<gene>
    <name evidence="2" type="ORF">AMTR_s00002p00201330</name>
</gene>